<name>A0ABW0DM84_9ACTN</name>
<organism evidence="3 4">
    <name type="scientific">Streptomyces atrovirens</name>
    <dbReference type="NCBI Taxonomy" id="285556"/>
    <lineage>
        <taxon>Bacteria</taxon>
        <taxon>Bacillati</taxon>
        <taxon>Actinomycetota</taxon>
        <taxon>Actinomycetes</taxon>
        <taxon>Kitasatosporales</taxon>
        <taxon>Streptomycetaceae</taxon>
        <taxon>Streptomyces</taxon>
    </lineage>
</organism>
<dbReference type="EMBL" id="JBHSKN010000007">
    <property type="protein sequence ID" value="MFC5239888.1"/>
    <property type="molecule type" value="Genomic_DNA"/>
</dbReference>
<sequence length="561" mass="61672">MRTTRVLITLVTGLAAVTTMTAPAAPAAPADGRKVPAAKALANAPESTYFSTAEVAPGATVGAPAIGDNKEHGDLWPSCWSDDDHVYSAYGDGVGFADTWHDIGVARISGMPGNLNGTQKAVGDEVGRIWGDPAQYYRKPTGMVCVNGDLYLAVQDLKRGTLDHAPSATIVKSTDKGETWTSDKTSPMFSDEKFTTVMFLDHGKDNAGSPDGYVYAYGMDHNWRDTFDPDPDPTDLYLARVPANSIQDRSTWRFYAGDSGGRPQWTSSLDRRVPVLHDDRRIYQNVGTPGRVRDLSRISQGGVVHNKPLDRYIYTSWTEYTFEFYEAPTPWGPWKHFTPKDFGGYPWTHTKHGGYATTIPSKYISADGKSMWLQSNVCPCGGGYAPGDFWAYTYSLRKLSLTPAVPTTPDNTPDATRNLAREDGTVPVERATHFGTAVHNDGDKAQNEDDWNDERKTTSWWGYTWPREYRVNRVAYTTGTMFGDGGWFSDAPRIQVRRNGVWTDVTGQSVTPSYPTSPAAGTNRTYVFDFDTASGDGVRITGGSGGTQTFTSIAELEAYYR</sequence>
<gene>
    <name evidence="3" type="ORF">ACFPWV_08270</name>
</gene>
<keyword evidence="4" id="KW-1185">Reference proteome</keyword>
<reference evidence="4" key="1">
    <citation type="journal article" date="2019" name="Int. J. Syst. Evol. Microbiol.">
        <title>The Global Catalogue of Microorganisms (GCM) 10K type strain sequencing project: providing services to taxonomists for standard genome sequencing and annotation.</title>
        <authorList>
            <consortium name="The Broad Institute Genomics Platform"/>
            <consortium name="The Broad Institute Genome Sequencing Center for Infectious Disease"/>
            <person name="Wu L."/>
            <person name="Ma J."/>
        </authorList>
    </citation>
    <scope>NUCLEOTIDE SEQUENCE [LARGE SCALE GENOMIC DNA]</scope>
    <source>
        <strain evidence="4">CGMCC 4.7131</strain>
    </source>
</reference>
<keyword evidence="1" id="KW-0732">Signal</keyword>
<proteinExistence type="predicted"/>
<comment type="caution">
    <text evidence="3">The sequence shown here is derived from an EMBL/GenBank/DDBJ whole genome shotgun (WGS) entry which is preliminary data.</text>
</comment>
<dbReference type="RefSeq" id="WP_344562552.1">
    <property type="nucleotide sequence ID" value="NZ_BAAATG010000024.1"/>
</dbReference>
<feature type="signal peptide" evidence="1">
    <location>
        <begin position="1"/>
        <end position="24"/>
    </location>
</feature>
<dbReference type="Pfam" id="PF13810">
    <property type="entry name" value="DUF4185"/>
    <property type="match status" value="1"/>
</dbReference>
<protein>
    <submittedName>
        <fullName evidence="3">DUF4185 domain-containing protein</fullName>
    </submittedName>
</protein>
<evidence type="ECO:0000259" key="2">
    <source>
        <dbReference type="Pfam" id="PF13810"/>
    </source>
</evidence>
<feature type="domain" description="DUF4185" evidence="2">
    <location>
        <begin position="133"/>
        <end position="338"/>
    </location>
</feature>
<evidence type="ECO:0000313" key="4">
    <source>
        <dbReference type="Proteomes" id="UP001596035"/>
    </source>
</evidence>
<feature type="chain" id="PRO_5047303945" evidence="1">
    <location>
        <begin position="25"/>
        <end position="561"/>
    </location>
</feature>
<evidence type="ECO:0000313" key="3">
    <source>
        <dbReference type="EMBL" id="MFC5239888.1"/>
    </source>
</evidence>
<evidence type="ECO:0000256" key="1">
    <source>
        <dbReference type="SAM" id="SignalP"/>
    </source>
</evidence>
<accession>A0ABW0DM84</accession>
<dbReference type="InterPro" id="IPR025442">
    <property type="entry name" value="DUF4185"/>
</dbReference>
<dbReference type="Gene3D" id="2.60.120.260">
    <property type="entry name" value="Galactose-binding domain-like"/>
    <property type="match status" value="1"/>
</dbReference>
<dbReference type="Proteomes" id="UP001596035">
    <property type="component" value="Unassembled WGS sequence"/>
</dbReference>